<keyword evidence="1" id="KW-0812">Transmembrane</keyword>
<name>A0ABV6L7Q5_9SPHI</name>
<reference evidence="2 3" key="1">
    <citation type="submission" date="2024-09" db="EMBL/GenBank/DDBJ databases">
        <authorList>
            <person name="Sun Q."/>
            <person name="Mori K."/>
        </authorList>
    </citation>
    <scope>NUCLEOTIDE SEQUENCE [LARGE SCALE GENOMIC DNA]</scope>
    <source>
        <strain evidence="2 3">NCAIM B.02415</strain>
    </source>
</reference>
<feature type="transmembrane region" description="Helical" evidence="1">
    <location>
        <begin position="52"/>
        <end position="74"/>
    </location>
</feature>
<dbReference type="RefSeq" id="WP_377023308.1">
    <property type="nucleotide sequence ID" value="NZ_JBHLTS010000022.1"/>
</dbReference>
<keyword evidence="3" id="KW-1185">Reference proteome</keyword>
<protein>
    <submittedName>
        <fullName evidence="2">Uncharacterized protein</fullName>
    </submittedName>
</protein>
<keyword evidence="1" id="KW-1133">Transmembrane helix</keyword>
<gene>
    <name evidence="2" type="ORF">ACFFGT_14805</name>
</gene>
<keyword evidence="1" id="KW-0472">Membrane</keyword>
<feature type="transmembrane region" description="Helical" evidence="1">
    <location>
        <begin position="7"/>
        <end position="32"/>
    </location>
</feature>
<sequence>MKPKQFVIELAILIALYLFIVIGIRFLLGIFFGNISLDISPHDTYFSLPFSWINFTLFPFILLTVVVYLIRAIINRFKKPILNIILIISNLFLIILTLEIYKIVLFFEQEAIPAGNGWTIYPPLSALPKQQPISLLSERPHFDHYVITFIIIFMLILVVSSILTGKNWRTKTNEPTAQ</sequence>
<evidence type="ECO:0000313" key="3">
    <source>
        <dbReference type="Proteomes" id="UP001589828"/>
    </source>
</evidence>
<feature type="transmembrane region" description="Helical" evidence="1">
    <location>
        <begin position="144"/>
        <end position="163"/>
    </location>
</feature>
<evidence type="ECO:0000256" key="1">
    <source>
        <dbReference type="SAM" id="Phobius"/>
    </source>
</evidence>
<evidence type="ECO:0000313" key="2">
    <source>
        <dbReference type="EMBL" id="MFC0515487.1"/>
    </source>
</evidence>
<dbReference type="EMBL" id="JBHLTS010000022">
    <property type="protein sequence ID" value="MFC0515487.1"/>
    <property type="molecule type" value="Genomic_DNA"/>
</dbReference>
<comment type="caution">
    <text evidence="2">The sequence shown here is derived from an EMBL/GenBank/DDBJ whole genome shotgun (WGS) entry which is preliminary data.</text>
</comment>
<dbReference type="Proteomes" id="UP001589828">
    <property type="component" value="Unassembled WGS sequence"/>
</dbReference>
<proteinExistence type="predicted"/>
<organism evidence="2 3">
    <name type="scientific">Mucilaginibacter angelicae</name>
    <dbReference type="NCBI Taxonomy" id="869718"/>
    <lineage>
        <taxon>Bacteria</taxon>
        <taxon>Pseudomonadati</taxon>
        <taxon>Bacteroidota</taxon>
        <taxon>Sphingobacteriia</taxon>
        <taxon>Sphingobacteriales</taxon>
        <taxon>Sphingobacteriaceae</taxon>
        <taxon>Mucilaginibacter</taxon>
    </lineage>
</organism>
<feature type="transmembrane region" description="Helical" evidence="1">
    <location>
        <begin position="81"/>
        <end position="101"/>
    </location>
</feature>
<accession>A0ABV6L7Q5</accession>